<reference evidence="3" key="1">
    <citation type="submission" date="2023-06" db="EMBL/GenBank/DDBJ databases">
        <title>Genome-scale phylogeny and comparative genomics of the fungal order Sordariales.</title>
        <authorList>
            <consortium name="Lawrence Berkeley National Laboratory"/>
            <person name="Hensen N."/>
            <person name="Bonometti L."/>
            <person name="Westerberg I."/>
            <person name="Brannstrom I.O."/>
            <person name="Guillou S."/>
            <person name="Cros-Aarteil S."/>
            <person name="Calhoun S."/>
            <person name="Haridas S."/>
            <person name="Kuo A."/>
            <person name="Mondo S."/>
            <person name="Pangilinan J."/>
            <person name="Riley R."/>
            <person name="Labutti K."/>
            <person name="Andreopoulos B."/>
            <person name="Lipzen A."/>
            <person name="Chen C."/>
            <person name="Yanf M."/>
            <person name="Daum C."/>
            <person name="Ng V."/>
            <person name="Clum A."/>
            <person name="Steindorff A."/>
            <person name="Ohm R."/>
            <person name="Martin F."/>
            <person name="Silar P."/>
            <person name="Natvig D."/>
            <person name="Lalanne C."/>
            <person name="Gautier V."/>
            <person name="Ament-Velasquez S.L."/>
            <person name="Kruys A."/>
            <person name="Hutchinson M.I."/>
            <person name="Powell A.J."/>
            <person name="Barry K."/>
            <person name="Miller A.N."/>
            <person name="Grigoriev I.V."/>
            <person name="Debuchy R."/>
            <person name="Gladieux P."/>
            <person name="Thoren M.H."/>
            <person name="Johannesson H."/>
        </authorList>
    </citation>
    <scope>NUCLEOTIDE SEQUENCE</scope>
    <source>
        <strain evidence="3">CBS 606.72</strain>
    </source>
</reference>
<keyword evidence="2" id="KW-0812">Transmembrane</keyword>
<proteinExistence type="predicted"/>
<organism evidence="3 4">
    <name type="scientific">Immersiella caudata</name>
    <dbReference type="NCBI Taxonomy" id="314043"/>
    <lineage>
        <taxon>Eukaryota</taxon>
        <taxon>Fungi</taxon>
        <taxon>Dikarya</taxon>
        <taxon>Ascomycota</taxon>
        <taxon>Pezizomycotina</taxon>
        <taxon>Sordariomycetes</taxon>
        <taxon>Sordariomycetidae</taxon>
        <taxon>Sordariales</taxon>
        <taxon>Lasiosphaeriaceae</taxon>
        <taxon>Immersiella</taxon>
    </lineage>
</organism>
<name>A0AA39WQ90_9PEZI</name>
<dbReference type="AlphaFoldDB" id="A0AA39WQ90"/>
<protein>
    <submittedName>
        <fullName evidence="3">Uncharacterized protein</fullName>
    </submittedName>
</protein>
<feature type="transmembrane region" description="Helical" evidence="2">
    <location>
        <begin position="450"/>
        <end position="471"/>
    </location>
</feature>
<accession>A0AA39WQ90</accession>
<keyword evidence="4" id="KW-1185">Reference proteome</keyword>
<gene>
    <name evidence="3" type="ORF">B0T14DRAFT_603369</name>
</gene>
<dbReference type="EMBL" id="JAULSU010000004">
    <property type="protein sequence ID" value="KAK0619603.1"/>
    <property type="molecule type" value="Genomic_DNA"/>
</dbReference>
<feature type="region of interest" description="Disordered" evidence="1">
    <location>
        <begin position="1"/>
        <end position="21"/>
    </location>
</feature>
<dbReference type="PANTHER" id="PTHR37576">
    <property type="entry name" value="DEFECT AT LOW TEMPERATURE PROTEIN 1"/>
    <property type="match status" value="1"/>
</dbReference>
<feature type="transmembrane region" description="Helical" evidence="2">
    <location>
        <begin position="33"/>
        <end position="54"/>
    </location>
</feature>
<evidence type="ECO:0000256" key="2">
    <source>
        <dbReference type="SAM" id="Phobius"/>
    </source>
</evidence>
<dbReference type="Pfam" id="PF11374">
    <property type="entry name" value="DUF3176"/>
    <property type="match status" value="1"/>
</dbReference>
<dbReference type="Proteomes" id="UP001175000">
    <property type="component" value="Unassembled WGS sequence"/>
</dbReference>
<dbReference type="PANTHER" id="PTHR37576:SF2">
    <property type="entry name" value="DEFECT AT LOW TEMPERATURE PROTEIN 1"/>
    <property type="match status" value="1"/>
</dbReference>
<keyword evidence="2" id="KW-0472">Membrane</keyword>
<dbReference type="InterPro" id="IPR021514">
    <property type="entry name" value="DUF3176"/>
</dbReference>
<evidence type="ECO:0000313" key="3">
    <source>
        <dbReference type="EMBL" id="KAK0619603.1"/>
    </source>
</evidence>
<evidence type="ECO:0000313" key="4">
    <source>
        <dbReference type="Proteomes" id="UP001175000"/>
    </source>
</evidence>
<keyword evidence="2" id="KW-1133">Transmembrane helix</keyword>
<comment type="caution">
    <text evidence="3">The sequence shown here is derived from an EMBL/GenBank/DDBJ whole genome shotgun (WGS) entry which is preliminary data.</text>
</comment>
<evidence type="ECO:0000256" key="1">
    <source>
        <dbReference type="SAM" id="MobiDB-lite"/>
    </source>
</evidence>
<sequence>MTDSKKPTAEGASEARAQEGTQWSPGVFQNMPWMGLLGLLGGAVCMAGAILVLVNSDGKRTDSWPLESTPIKTSVLLAILAASANACLRFAFGQAGTIAWWAMMLKGGGTLNDAHRYWEYQTSLMAAATAGRDINRIAVACLTATMLFAVTPLLQAASFETVETLTTPLTLSVALSGDSAYIGGAGWTGVSVGFPGSNRSRITSLTPEFTTVFRDFNNRTAIPLRTLGGECAVDTMCRAVLVTAGWDVSCATSHEPYSLLVRGSAAVIGFARVEFDGGEPGVINVNTAYKSTPDPTGLLVVRNCRMHAAFVCYPVELSGGEVRLPSRALSTRNDTVRRFYPSENRYPSQFGGIALAADNLYQSNISYDQEDGLRSTGVMGLMYIDEANSSPSSGVTGRVWRDPGPDIMLAIRELTFRSATAASAVDGSKPRQIAERSTQTVAIGVYHWRYGYLAAVLVLNCLCAVALAPLFKGWWTLGGRPYSLSPIETARAFGSPILTAPEAIGSDSNAPVSAVLASFGGKHVRYGVLAANGEQGKLTIAETENVQSPVAGERY</sequence>